<sequence>MRGTRTRRSLLRGVGVAALAGLAGCAGSDGVPGDVDGLAGGSVGGPPARDDGLHQPWAHETIRESTVSGGPGTDGIPSVDDPQFAPAGEGSLGDGDIVFGYAGTEDVKAYPQHVLVWHEVANDVLDGTPVAVTYCPLTGTAMGFRRGDTTFGVSGRLVNNNLVLYDRATDSRWPQVLATAVDGPREGDQLDEFRLVWTTWGRWRDAHPDTLVLTEDTGYAKRYGSDPYGNYNPTSGYYGGGGPLFATLDDGWTETRADAKRVVIGVRTADRALAFDKSALRERGMLASGDRSIVAVHDPALDTGWTYRTAGADVTPTDAAGRVRVDGAVHPAADLPLEPVYGFDAMWHAMGGFYPGVEYVG</sequence>
<accession>A0ABD5T9B5</accession>
<dbReference type="EMBL" id="JBHSWX010000012">
    <property type="protein sequence ID" value="MFC6785824.1"/>
    <property type="molecule type" value="Genomic_DNA"/>
</dbReference>
<keyword evidence="2" id="KW-1185">Reference proteome</keyword>
<dbReference type="PROSITE" id="PS51318">
    <property type="entry name" value="TAT"/>
    <property type="match status" value="1"/>
</dbReference>
<dbReference type="InterPro" id="IPR021516">
    <property type="entry name" value="DUF3179"/>
</dbReference>
<dbReference type="Pfam" id="PF11376">
    <property type="entry name" value="DUF3179"/>
    <property type="match status" value="1"/>
</dbReference>
<dbReference type="InterPro" id="IPR006311">
    <property type="entry name" value="TAT_signal"/>
</dbReference>
<comment type="caution">
    <text evidence="1">The sequence shown here is derived from an EMBL/GenBank/DDBJ whole genome shotgun (WGS) entry which is preliminary data.</text>
</comment>
<dbReference type="AlphaFoldDB" id="A0ABD5T9B5"/>
<evidence type="ECO:0000313" key="1">
    <source>
        <dbReference type="EMBL" id="MFC6785824.1"/>
    </source>
</evidence>
<dbReference type="PROSITE" id="PS51257">
    <property type="entry name" value="PROKAR_LIPOPROTEIN"/>
    <property type="match status" value="1"/>
</dbReference>
<dbReference type="GeneID" id="81208883"/>
<reference evidence="1 2" key="1">
    <citation type="journal article" date="2019" name="Int. J. Syst. Evol. Microbiol.">
        <title>The Global Catalogue of Microorganisms (GCM) 10K type strain sequencing project: providing services to taxonomists for standard genome sequencing and annotation.</title>
        <authorList>
            <consortium name="The Broad Institute Genomics Platform"/>
            <consortium name="The Broad Institute Genome Sequencing Center for Infectious Disease"/>
            <person name="Wu L."/>
            <person name="Ma J."/>
        </authorList>
    </citation>
    <scope>NUCLEOTIDE SEQUENCE [LARGE SCALE GENOMIC DNA]</scope>
    <source>
        <strain evidence="1 2">SYNS20</strain>
    </source>
</reference>
<organism evidence="1 2">
    <name type="scientific">Halobaculum halobium</name>
    <dbReference type="NCBI Taxonomy" id="3032281"/>
    <lineage>
        <taxon>Archaea</taxon>
        <taxon>Methanobacteriati</taxon>
        <taxon>Methanobacteriota</taxon>
        <taxon>Stenosarchaea group</taxon>
        <taxon>Halobacteria</taxon>
        <taxon>Halobacteriales</taxon>
        <taxon>Haloferacaceae</taxon>
        <taxon>Halobaculum</taxon>
    </lineage>
</organism>
<name>A0ABD5T9B5_9EURY</name>
<proteinExistence type="predicted"/>
<protein>
    <submittedName>
        <fullName evidence="1">DUF3179 domain-containing protein</fullName>
    </submittedName>
</protein>
<dbReference type="Proteomes" id="UP001596443">
    <property type="component" value="Unassembled WGS sequence"/>
</dbReference>
<gene>
    <name evidence="1" type="ORF">ACFQFD_07510</name>
</gene>
<dbReference type="RefSeq" id="WP_284062646.1">
    <property type="nucleotide sequence ID" value="NZ_CP126158.1"/>
</dbReference>
<evidence type="ECO:0000313" key="2">
    <source>
        <dbReference type="Proteomes" id="UP001596443"/>
    </source>
</evidence>